<dbReference type="Proteomes" id="UP000033115">
    <property type="component" value="Chromosome"/>
</dbReference>
<dbReference type="HOGENOM" id="CLU_147266_0_0_9"/>
<name>A0A0E3GRT3_CLOSL</name>
<protein>
    <recommendedName>
        <fullName evidence="3">DUF960 domain-containing protein</fullName>
    </recommendedName>
</protein>
<evidence type="ECO:0000313" key="2">
    <source>
        <dbReference type="Proteomes" id="UP000033115"/>
    </source>
</evidence>
<sequence>MFDNDKFITKGIQEEIPLELQLFLWNCIDTLKEQGQELDYLQSFELTKERSDDIFFQKIEHRQGVSEYSKSYRVISNELVEAKIFVIDDGTYSTMMLAEEY</sequence>
<dbReference type="STRING" id="1548.CSCA_3746"/>
<evidence type="ECO:0008006" key="3">
    <source>
        <dbReference type="Google" id="ProtNLM"/>
    </source>
</evidence>
<gene>
    <name evidence="1" type="ORF">CSCA_3746</name>
</gene>
<dbReference type="Gene3D" id="3.10.450.150">
    <property type="entry name" value="enterococcus faecalis protein"/>
    <property type="match status" value="1"/>
</dbReference>
<dbReference type="InterPro" id="IPR009303">
    <property type="entry name" value="DUF960"/>
</dbReference>
<dbReference type="EMBL" id="CP009933">
    <property type="protein sequence ID" value="AKA70871.1"/>
    <property type="molecule type" value="Genomic_DNA"/>
</dbReference>
<reference evidence="1 2" key="1">
    <citation type="journal article" date="2015" name="J. Biotechnol.">
        <title>Complete genome sequence of a malodorant-producing acetogen, Clostridium scatologenes ATCC 25775(T).</title>
        <authorList>
            <person name="Zhu Z."/>
            <person name="Guo T."/>
            <person name="Zheng H."/>
            <person name="Song T."/>
            <person name="Ouyang P."/>
            <person name="Xie J."/>
        </authorList>
    </citation>
    <scope>NUCLEOTIDE SEQUENCE [LARGE SCALE GENOMIC DNA]</scope>
    <source>
        <strain evidence="1 2">ATCC 25775</strain>
    </source>
</reference>
<dbReference type="AlphaFoldDB" id="A0A0E3GRT3"/>
<accession>A0A0E3GRT3</accession>
<evidence type="ECO:0000313" key="1">
    <source>
        <dbReference type="EMBL" id="AKA70871.1"/>
    </source>
</evidence>
<dbReference type="KEGG" id="csq:CSCA_3746"/>
<dbReference type="RefSeq" id="WP_029159052.1">
    <property type="nucleotide sequence ID" value="NZ_CP009933.1"/>
</dbReference>
<proteinExistence type="predicted"/>
<keyword evidence="2" id="KW-1185">Reference proteome</keyword>
<organism evidence="1 2">
    <name type="scientific">Clostridium scatologenes</name>
    <dbReference type="NCBI Taxonomy" id="1548"/>
    <lineage>
        <taxon>Bacteria</taxon>
        <taxon>Bacillati</taxon>
        <taxon>Bacillota</taxon>
        <taxon>Clostridia</taxon>
        <taxon>Eubacteriales</taxon>
        <taxon>Clostridiaceae</taxon>
        <taxon>Clostridium</taxon>
    </lineage>
</organism>
<dbReference type="Pfam" id="PF06124">
    <property type="entry name" value="DUF960"/>
    <property type="match status" value="1"/>
</dbReference>